<dbReference type="GO" id="GO:0016432">
    <property type="term" value="F:tRNA-uridine aminocarboxypropyltransferase activity"/>
    <property type="evidence" value="ECO:0007669"/>
    <property type="project" value="UniProtKB-EC"/>
</dbReference>
<dbReference type="PANTHER" id="PTHR21392">
    <property type="entry name" value="TRNA-URIDINE AMINOCARBOXYPROPYLTRANSFERASE 2"/>
    <property type="match status" value="1"/>
</dbReference>
<evidence type="ECO:0000313" key="7">
    <source>
        <dbReference type="Proteomes" id="UP000694232"/>
    </source>
</evidence>
<organism evidence="6 7">
    <name type="scientific">Vibrio ostreae</name>
    <dbReference type="NCBI Taxonomy" id="2841925"/>
    <lineage>
        <taxon>Bacteria</taxon>
        <taxon>Pseudomonadati</taxon>
        <taxon>Pseudomonadota</taxon>
        <taxon>Gammaproteobacteria</taxon>
        <taxon>Vibrionales</taxon>
        <taxon>Vibrionaceae</taxon>
        <taxon>Vibrio</taxon>
    </lineage>
</organism>
<dbReference type="Proteomes" id="UP000694232">
    <property type="component" value="Chromosome 1"/>
</dbReference>
<evidence type="ECO:0000256" key="4">
    <source>
        <dbReference type="ARBA" id="ARBA00022694"/>
    </source>
</evidence>
<evidence type="ECO:0000256" key="2">
    <source>
        <dbReference type="ARBA" id="ARBA00022679"/>
    </source>
</evidence>
<dbReference type="InterPro" id="IPR005636">
    <property type="entry name" value="DTW"/>
</dbReference>
<dbReference type="RefSeq" id="WP_136487325.1">
    <property type="nucleotide sequence ID" value="NZ_CP076643.1"/>
</dbReference>
<keyword evidence="4" id="KW-0819">tRNA processing</keyword>
<accession>A0A975UBK1</accession>
<dbReference type="PANTHER" id="PTHR21392:SF1">
    <property type="entry name" value="TRNA-URIDINE AMINOCARBOXYPROPYLTRANSFERASE"/>
    <property type="match status" value="1"/>
</dbReference>
<feature type="domain" description="DTW" evidence="5">
    <location>
        <begin position="1"/>
        <end position="192"/>
    </location>
</feature>
<dbReference type="EMBL" id="CP076643">
    <property type="protein sequence ID" value="QXO17489.1"/>
    <property type="molecule type" value="Genomic_DNA"/>
</dbReference>
<evidence type="ECO:0000256" key="1">
    <source>
        <dbReference type="ARBA" id="ARBA00012386"/>
    </source>
</evidence>
<dbReference type="Pfam" id="PF03942">
    <property type="entry name" value="DTW"/>
    <property type="match status" value="1"/>
</dbReference>
<dbReference type="AlphaFoldDB" id="A0A975UBK1"/>
<keyword evidence="7" id="KW-1185">Reference proteome</keyword>
<dbReference type="GO" id="GO:0008033">
    <property type="term" value="P:tRNA processing"/>
    <property type="evidence" value="ECO:0007669"/>
    <property type="project" value="UniProtKB-KW"/>
</dbReference>
<protein>
    <recommendedName>
        <fullName evidence="1">tRNA-uridine aminocarboxypropyltransferase</fullName>
        <ecNumber evidence="1">2.5.1.25</ecNumber>
    </recommendedName>
</protein>
<keyword evidence="3" id="KW-0949">S-adenosyl-L-methionine</keyword>
<proteinExistence type="predicted"/>
<reference evidence="6" key="1">
    <citation type="submission" date="2021-06" db="EMBL/GenBank/DDBJ databases">
        <title>Vibrio nov. sp., novel gut bacterium isolated from Yellow Sea oyster.</title>
        <authorList>
            <person name="Muhammad N."/>
            <person name="Nguyen T.H."/>
            <person name="Lee Y.-J."/>
            <person name="Ko J."/>
            <person name="Kim S.-G."/>
        </authorList>
    </citation>
    <scope>NUCLEOTIDE SEQUENCE</scope>
    <source>
        <strain evidence="6">OG9-811</strain>
    </source>
</reference>
<evidence type="ECO:0000259" key="5">
    <source>
        <dbReference type="SMART" id="SM01144"/>
    </source>
</evidence>
<keyword evidence="2" id="KW-0808">Transferase</keyword>
<dbReference type="EC" id="2.5.1.25" evidence="1"/>
<dbReference type="InterPro" id="IPR039262">
    <property type="entry name" value="DTWD2/TAPT"/>
</dbReference>
<evidence type="ECO:0000256" key="3">
    <source>
        <dbReference type="ARBA" id="ARBA00022691"/>
    </source>
</evidence>
<dbReference type="KEGG" id="vos:KNV97_19295"/>
<sequence length="201" mass="22996">MSGACTNCGLRHQCLCDRIPQLRSQLHLSLLMHESEYQRDTNTGRWLRAAVPGCQDFGWSRVEPSSGLQQRIADPNLYSVLVYPDEQSLSPQQVLHQARRAAQQPHFIVLDGTWQEAKKMVRKSPWLDTLPRMQLMPQQQSAYQLRRNQSDGHLCTLEVGCELLQLLDEADNAAQLMRFFTEFMQVFQADKSGHRWSGGGN</sequence>
<evidence type="ECO:0000313" key="6">
    <source>
        <dbReference type="EMBL" id="QXO17489.1"/>
    </source>
</evidence>
<gene>
    <name evidence="6" type="ORF">KNV97_19295</name>
</gene>
<name>A0A975UBK1_9VIBR</name>
<dbReference type="SMART" id="SM01144">
    <property type="entry name" value="DTW"/>
    <property type="match status" value="1"/>
</dbReference>